<evidence type="ECO:0000259" key="4">
    <source>
        <dbReference type="PROSITE" id="PS51071"/>
    </source>
</evidence>
<dbReference type="GO" id="GO:1901135">
    <property type="term" value="P:carbohydrate derivative metabolic process"/>
    <property type="evidence" value="ECO:0007669"/>
    <property type="project" value="InterPro"/>
</dbReference>
<dbReference type="InterPro" id="IPR047640">
    <property type="entry name" value="RpiR-like"/>
</dbReference>
<dbReference type="SUPFAM" id="SSF46689">
    <property type="entry name" value="Homeodomain-like"/>
    <property type="match status" value="1"/>
</dbReference>
<protein>
    <submittedName>
        <fullName evidence="6">HTH-type transcriptional regulator GlvR</fullName>
    </submittedName>
</protein>
<evidence type="ECO:0000256" key="1">
    <source>
        <dbReference type="ARBA" id="ARBA00023015"/>
    </source>
</evidence>
<dbReference type="Pfam" id="PF01418">
    <property type="entry name" value="HTH_6"/>
    <property type="match status" value="1"/>
</dbReference>
<dbReference type="Gene3D" id="3.40.50.10490">
    <property type="entry name" value="Glucose-6-phosphate isomerase like protein, domain 1"/>
    <property type="match status" value="1"/>
</dbReference>
<keyword evidence="3" id="KW-0804">Transcription</keyword>
<keyword evidence="2" id="KW-0238">DNA-binding</keyword>
<dbReference type="GO" id="GO:0003677">
    <property type="term" value="F:DNA binding"/>
    <property type="evidence" value="ECO:0007669"/>
    <property type="project" value="UniProtKB-KW"/>
</dbReference>
<dbReference type="InterPro" id="IPR009057">
    <property type="entry name" value="Homeodomain-like_sf"/>
</dbReference>
<evidence type="ECO:0000256" key="2">
    <source>
        <dbReference type="ARBA" id="ARBA00023125"/>
    </source>
</evidence>
<dbReference type="AlphaFoldDB" id="A0A1S8NJ56"/>
<dbReference type="InterPro" id="IPR036388">
    <property type="entry name" value="WH-like_DNA-bd_sf"/>
</dbReference>
<organism evidence="6 7">
    <name type="scientific">Clostridium saccharobutylicum</name>
    <dbReference type="NCBI Taxonomy" id="169679"/>
    <lineage>
        <taxon>Bacteria</taxon>
        <taxon>Bacillati</taxon>
        <taxon>Bacillota</taxon>
        <taxon>Clostridia</taxon>
        <taxon>Eubacteriales</taxon>
        <taxon>Clostridiaceae</taxon>
        <taxon>Clostridium</taxon>
    </lineage>
</organism>
<dbReference type="EMBL" id="LZYZ01000001">
    <property type="protein sequence ID" value="OOM16477.1"/>
    <property type="molecule type" value="Genomic_DNA"/>
</dbReference>
<accession>A0A1S8NJ56</accession>
<dbReference type="Pfam" id="PF01380">
    <property type="entry name" value="SIS"/>
    <property type="match status" value="1"/>
</dbReference>
<dbReference type="STRING" id="169679.CSACC_41310"/>
<dbReference type="Proteomes" id="UP000191154">
    <property type="component" value="Unassembled WGS sequence"/>
</dbReference>
<dbReference type="SUPFAM" id="SSF53697">
    <property type="entry name" value="SIS domain"/>
    <property type="match status" value="1"/>
</dbReference>
<evidence type="ECO:0000259" key="5">
    <source>
        <dbReference type="PROSITE" id="PS51464"/>
    </source>
</evidence>
<dbReference type="InterPro" id="IPR000281">
    <property type="entry name" value="HTH_RpiR"/>
</dbReference>
<gene>
    <name evidence="6" type="primary">glvR_2</name>
    <name evidence="6" type="ORF">CLOSAC_07480</name>
</gene>
<dbReference type="GO" id="GO:0003700">
    <property type="term" value="F:DNA-binding transcription factor activity"/>
    <property type="evidence" value="ECO:0007669"/>
    <property type="project" value="InterPro"/>
</dbReference>
<dbReference type="PROSITE" id="PS51071">
    <property type="entry name" value="HTH_RPIR"/>
    <property type="match status" value="1"/>
</dbReference>
<dbReference type="PANTHER" id="PTHR30514:SF1">
    <property type="entry name" value="HTH-TYPE TRANSCRIPTIONAL REGULATOR HEXR-RELATED"/>
    <property type="match status" value="1"/>
</dbReference>
<evidence type="ECO:0000313" key="7">
    <source>
        <dbReference type="Proteomes" id="UP000191154"/>
    </source>
</evidence>
<dbReference type="PANTHER" id="PTHR30514">
    <property type="entry name" value="GLUCOKINASE"/>
    <property type="match status" value="1"/>
</dbReference>
<dbReference type="Gene3D" id="1.10.10.10">
    <property type="entry name" value="Winged helix-like DNA-binding domain superfamily/Winged helix DNA-binding domain"/>
    <property type="match status" value="1"/>
</dbReference>
<dbReference type="RefSeq" id="WP_077864186.1">
    <property type="nucleotide sequence ID" value="NZ_LZYZ01000001.1"/>
</dbReference>
<keyword evidence="1" id="KW-0805">Transcription regulation</keyword>
<evidence type="ECO:0000256" key="3">
    <source>
        <dbReference type="ARBA" id="ARBA00023163"/>
    </source>
</evidence>
<comment type="caution">
    <text evidence="6">The sequence shown here is derived from an EMBL/GenBank/DDBJ whole genome shotgun (WGS) entry which is preliminary data.</text>
</comment>
<name>A0A1S8NJ56_CLOSA</name>
<dbReference type="InterPro" id="IPR035472">
    <property type="entry name" value="RpiR-like_SIS"/>
</dbReference>
<feature type="domain" description="HTH rpiR-type" evidence="4">
    <location>
        <begin position="1"/>
        <end position="77"/>
    </location>
</feature>
<dbReference type="GO" id="GO:0097367">
    <property type="term" value="F:carbohydrate derivative binding"/>
    <property type="evidence" value="ECO:0007669"/>
    <property type="project" value="InterPro"/>
</dbReference>
<dbReference type="CDD" id="cd05013">
    <property type="entry name" value="SIS_RpiR"/>
    <property type="match status" value="1"/>
</dbReference>
<dbReference type="InterPro" id="IPR001347">
    <property type="entry name" value="SIS_dom"/>
</dbReference>
<evidence type="ECO:0000313" key="6">
    <source>
        <dbReference type="EMBL" id="OOM16477.1"/>
    </source>
</evidence>
<proteinExistence type="predicted"/>
<dbReference type="PROSITE" id="PS51464">
    <property type="entry name" value="SIS"/>
    <property type="match status" value="1"/>
</dbReference>
<feature type="domain" description="SIS" evidence="5">
    <location>
        <begin position="107"/>
        <end position="250"/>
    </location>
</feature>
<reference evidence="6 7" key="1">
    <citation type="submission" date="2016-05" db="EMBL/GenBank/DDBJ databases">
        <title>Microbial solvent formation.</title>
        <authorList>
            <person name="Poehlein A."/>
            <person name="Montoya Solano J.D."/>
            <person name="Flitsch S."/>
            <person name="Krabben P."/>
            <person name="Duerre P."/>
            <person name="Daniel R."/>
        </authorList>
    </citation>
    <scope>NUCLEOTIDE SEQUENCE [LARGE SCALE GENOMIC DNA]</scope>
    <source>
        <strain evidence="6 7">L1-8</strain>
    </source>
</reference>
<dbReference type="InterPro" id="IPR046348">
    <property type="entry name" value="SIS_dom_sf"/>
</dbReference>
<sequence>MRLEALIDENYEKLNESDLHIWNYILNHKKECQAMSIQELASKCNVSHTTILRFTHKLGLQGYSEMKIYLKWENKQQNQFDNIKVENICNDIEKTMEVMKKRDFYDVFELFEKSDRIYVYGSGAVQKNAAEDLKRNMIFGNKLIYVLEGKSETDIILDILSSKDVFFLLSLSGNNSFMNEFACKLKQKGVKIISVTQIGNNKLASLSDISLQFYTHPVLLNENKAEFYSTTQFFLINQILLLKYLEYING</sequence>